<dbReference type="SUPFAM" id="SSF48652">
    <property type="entry name" value="Tetraspanin"/>
    <property type="match status" value="1"/>
</dbReference>
<dbReference type="PRINTS" id="PR00259">
    <property type="entry name" value="TMFOUR"/>
</dbReference>
<dbReference type="Proteomes" id="UP000663852">
    <property type="component" value="Unassembled WGS sequence"/>
</dbReference>
<evidence type="ECO:0000256" key="2">
    <source>
        <dbReference type="ARBA" id="ARBA00006840"/>
    </source>
</evidence>
<evidence type="ECO:0000256" key="1">
    <source>
        <dbReference type="ARBA" id="ARBA00004141"/>
    </source>
</evidence>
<organism evidence="8 11">
    <name type="scientific">Adineta ricciae</name>
    <name type="common">Rotifer</name>
    <dbReference type="NCBI Taxonomy" id="249248"/>
    <lineage>
        <taxon>Eukaryota</taxon>
        <taxon>Metazoa</taxon>
        <taxon>Spiralia</taxon>
        <taxon>Gnathifera</taxon>
        <taxon>Rotifera</taxon>
        <taxon>Eurotatoria</taxon>
        <taxon>Bdelloidea</taxon>
        <taxon>Adinetida</taxon>
        <taxon>Adinetidae</taxon>
        <taxon>Adineta</taxon>
    </lineage>
</organism>
<evidence type="ECO:0000313" key="9">
    <source>
        <dbReference type="EMBL" id="CAF1599709.1"/>
    </source>
</evidence>
<keyword evidence="4 7" id="KW-1133">Transmembrane helix</keyword>
<evidence type="ECO:0000256" key="3">
    <source>
        <dbReference type="ARBA" id="ARBA00022692"/>
    </source>
</evidence>
<evidence type="ECO:0000313" key="10">
    <source>
        <dbReference type="Proteomes" id="UP000663828"/>
    </source>
</evidence>
<dbReference type="GO" id="GO:0005886">
    <property type="term" value="C:plasma membrane"/>
    <property type="evidence" value="ECO:0007669"/>
    <property type="project" value="TreeGrafter"/>
</dbReference>
<evidence type="ECO:0000313" key="8">
    <source>
        <dbReference type="EMBL" id="CAF1155760.1"/>
    </source>
</evidence>
<comment type="similarity">
    <text evidence="2 7">Belongs to the tetraspanin (TM4SF) family.</text>
</comment>
<comment type="caution">
    <text evidence="7">Lacks conserved residue(s) required for the propagation of feature annotation.</text>
</comment>
<dbReference type="PANTHER" id="PTHR19282:SF544">
    <property type="entry name" value="TETRASPANIN"/>
    <property type="match status" value="1"/>
</dbReference>
<dbReference type="AlphaFoldDB" id="A0A814TAR2"/>
<dbReference type="OrthoDB" id="10033535at2759"/>
<evidence type="ECO:0000256" key="6">
    <source>
        <dbReference type="PIRSR" id="PIRSR002419-1"/>
    </source>
</evidence>
<proteinExistence type="inferred from homology"/>
<name>A0A814TAR2_ADIRI</name>
<keyword evidence="10" id="KW-1185">Reference proteome</keyword>
<gene>
    <name evidence="8" type="ORF">EDS130_LOCUS22856</name>
    <name evidence="9" type="ORF">XAT740_LOCUS47549</name>
</gene>
<keyword evidence="5 7" id="KW-0472">Membrane</keyword>
<feature type="transmembrane region" description="Helical" evidence="7">
    <location>
        <begin position="39"/>
        <end position="67"/>
    </location>
</feature>
<feature type="transmembrane region" description="Helical" evidence="7">
    <location>
        <begin position="79"/>
        <end position="101"/>
    </location>
</feature>
<evidence type="ECO:0000256" key="5">
    <source>
        <dbReference type="ARBA" id="ARBA00023136"/>
    </source>
</evidence>
<dbReference type="PANTHER" id="PTHR19282">
    <property type="entry name" value="TETRASPANIN"/>
    <property type="match status" value="1"/>
</dbReference>
<dbReference type="InterPro" id="IPR018499">
    <property type="entry name" value="Tetraspanin/Peripherin"/>
</dbReference>
<dbReference type="InterPro" id="IPR008952">
    <property type="entry name" value="Tetraspanin_EC2_sf"/>
</dbReference>
<keyword evidence="3 7" id="KW-0812">Transmembrane</keyword>
<evidence type="ECO:0000313" key="11">
    <source>
        <dbReference type="Proteomes" id="UP000663852"/>
    </source>
</evidence>
<protein>
    <recommendedName>
        <fullName evidence="7">Tetraspanin</fullName>
    </recommendedName>
</protein>
<dbReference type="EMBL" id="CAJNOR010006616">
    <property type="protein sequence ID" value="CAF1599709.1"/>
    <property type="molecule type" value="Genomic_DNA"/>
</dbReference>
<feature type="disulfide bond" evidence="6">
    <location>
        <begin position="140"/>
        <end position="163"/>
    </location>
</feature>
<dbReference type="PIRSF" id="PIRSF002419">
    <property type="entry name" value="Tetraspanin"/>
    <property type="match status" value="1"/>
</dbReference>
<feature type="transmembrane region" description="Helical" evidence="7">
    <location>
        <begin position="196"/>
        <end position="218"/>
    </location>
</feature>
<dbReference type="Proteomes" id="UP000663828">
    <property type="component" value="Unassembled WGS sequence"/>
</dbReference>
<dbReference type="InterPro" id="IPR000301">
    <property type="entry name" value="Tetraspanin_animals"/>
</dbReference>
<dbReference type="Pfam" id="PF00335">
    <property type="entry name" value="Tetraspanin"/>
    <property type="match status" value="1"/>
</dbReference>
<dbReference type="EMBL" id="CAJNOJ010000122">
    <property type="protein sequence ID" value="CAF1155760.1"/>
    <property type="molecule type" value="Genomic_DNA"/>
</dbReference>
<dbReference type="CDD" id="cd03127">
    <property type="entry name" value="tetraspanin_LEL"/>
    <property type="match status" value="1"/>
</dbReference>
<keyword evidence="6" id="KW-1015">Disulfide bond</keyword>
<accession>A0A814TAR2</accession>
<sequence>MRSNKLLFLCFLALYFIAGLSLLIAGSVAHQQALQLSTITGYSLVSSAGFIIALGVIILILTAVGFLGAYKNRLSLLKIFIGSLILILLLQLIASIVAFTLRNKAEDQLRTKLIKTLPEYKTNPSVKKEWDRLQQKWKCCGVTNSTDWINHGGIDIDLPTSCCANNDCTQSSPSTKYTAGCYQSALNLFFRYSKTLGVITLFFFIIEIAGLVLSVQLLRELKNNYGSV</sequence>
<evidence type="ECO:0000256" key="4">
    <source>
        <dbReference type="ARBA" id="ARBA00022989"/>
    </source>
</evidence>
<comment type="caution">
    <text evidence="8">The sequence shown here is derived from an EMBL/GenBank/DDBJ whole genome shotgun (WGS) entry which is preliminary data.</text>
</comment>
<comment type="subcellular location">
    <subcellularLocation>
        <location evidence="1 7">Membrane</location>
        <topology evidence="1 7">Multi-pass membrane protein</topology>
    </subcellularLocation>
</comment>
<dbReference type="Gene3D" id="1.10.1450.10">
    <property type="entry name" value="Tetraspanin"/>
    <property type="match status" value="1"/>
</dbReference>
<reference evidence="8" key="1">
    <citation type="submission" date="2021-02" db="EMBL/GenBank/DDBJ databases">
        <authorList>
            <person name="Nowell W R."/>
        </authorList>
    </citation>
    <scope>NUCLEOTIDE SEQUENCE</scope>
</reference>
<evidence type="ECO:0000256" key="7">
    <source>
        <dbReference type="RuleBase" id="RU361218"/>
    </source>
</evidence>
<feature type="disulfide bond" evidence="6">
    <location>
        <begin position="139"/>
        <end position="181"/>
    </location>
</feature>